<organism evidence="1 2">
    <name type="scientific">Coprinopsis marcescibilis</name>
    <name type="common">Agaric fungus</name>
    <name type="synonym">Psathyrella marcescibilis</name>
    <dbReference type="NCBI Taxonomy" id="230819"/>
    <lineage>
        <taxon>Eukaryota</taxon>
        <taxon>Fungi</taxon>
        <taxon>Dikarya</taxon>
        <taxon>Basidiomycota</taxon>
        <taxon>Agaricomycotina</taxon>
        <taxon>Agaricomycetes</taxon>
        <taxon>Agaricomycetidae</taxon>
        <taxon>Agaricales</taxon>
        <taxon>Agaricineae</taxon>
        <taxon>Psathyrellaceae</taxon>
        <taxon>Coprinopsis</taxon>
    </lineage>
</organism>
<sequence>MCIRISLLNVPKILKKAPSAPGAPLPFYIRTSYPSNPEKAPVTVSLEEYMSTEATYEGPQRNGGQLPWYPFQTRTDFEFAKLTLDAKLNRSQVTKLLTIFQRCERKEDALTFKDYRKLEETWTAASHLVTPFQPHSIPVTYKDKTYTFDYWERPLWAWASDLVQNKALKDQWQWDAKINERYDGHEWVRFIDEPWTADRFAHIQASLPAGATPLCIILYADKTQLSSFGTAKGHPVYAKIANLPAHIRNGNGIGGGRVVGWLPIVDDHPDAVKNKGNTDYADFKAEVWHACLQRSLEVLREASDIGHTIICGDDISRWLFPLILILSSDYEEQAIMAAIRGLWSTHPCPKCLILRNDQSKYFEPHELELRSGEASQNIFTKAFGQPTKAAREAELKTVSLRPVKNAFWTLKNTDPHTALGFDPMHNYAGGLAKAHILELILHDYTDKNLKKLKRVKDHKALIEPRAAKFPRWRGLIHFNAILSETSFQDSNHWEDMARILMFVLHPEWNETDRPEQRQLLRCLRSFLRLNVYVSLEVHTKATIMALTAELKAFFEEIQKYSILNPNKGWNFPKMHAQLHLPDEILDKGSTKATSTKTFEWMHGPIKDTYLLTNFKNIASQILGADHNSYVVQSIQTSIELFDKASSQRDTEEEGLNQPKYRSGHLVLRSADNAGRPIPVSTFNFDGAIQEEQVSQYPFSFLEALSQFSNANSNTLGFNLVQNTCILPFKRVDTSYQSLVTWKMERDIVRCSREFHGHPRYDYVMMKTTLGTVFARLLYLFVIFPKSTVSDGIPLAVVLPYHAAIPPKSIEKDADLGFYRVRLSAQPQPQIVHAHSLIRGALLVPAFDQDSDLIVFDILDADMFMRMEGLCNSRFTKK</sequence>
<accession>A0A5C3L450</accession>
<evidence type="ECO:0000313" key="1">
    <source>
        <dbReference type="EMBL" id="TFK27784.1"/>
    </source>
</evidence>
<evidence type="ECO:0000313" key="2">
    <source>
        <dbReference type="Proteomes" id="UP000307440"/>
    </source>
</evidence>
<gene>
    <name evidence="1" type="ORF">FA15DRAFT_635076</name>
</gene>
<dbReference type="Proteomes" id="UP000307440">
    <property type="component" value="Unassembled WGS sequence"/>
</dbReference>
<dbReference type="OrthoDB" id="3239511at2759"/>
<dbReference type="AlphaFoldDB" id="A0A5C3L450"/>
<dbReference type="Pfam" id="PF18759">
    <property type="entry name" value="Plavaka"/>
    <property type="match status" value="1"/>
</dbReference>
<keyword evidence="2" id="KW-1185">Reference proteome</keyword>
<protein>
    <submittedName>
        <fullName evidence="1">Uncharacterized protein</fullName>
    </submittedName>
</protein>
<proteinExistence type="predicted"/>
<name>A0A5C3L450_COPMA</name>
<reference evidence="1 2" key="1">
    <citation type="journal article" date="2019" name="Nat. Ecol. Evol.">
        <title>Megaphylogeny resolves global patterns of mushroom evolution.</title>
        <authorList>
            <person name="Varga T."/>
            <person name="Krizsan K."/>
            <person name="Foldi C."/>
            <person name="Dima B."/>
            <person name="Sanchez-Garcia M."/>
            <person name="Sanchez-Ramirez S."/>
            <person name="Szollosi G.J."/>
            <person name="Szarkandi J.G."/>
            <person name="Papp V."/>
            <person name="Albert L."/>
            <person name="Andreopoulos W."/>
            <person name="Angelini C."/>
            <person name="Antonin V."/>
            <person name="Barry K.W."/>
            <person name="Bougher N.L."/>
            <person name="Buchanan P."/>
            <person name="Buyck B."/>
            <person name="Bense V."/>
            <person name="Catcheside P."/>
            <person name="Chovatia M."/>
            <person name="Cooper J."/>
            <person name="Damon W."/>
            <person name="Desjardin D."/>
            <person name="Finy P."/>
            <person name="Geml J."/>
            <person name="Haridas S."/>
            <person name="Hughes K."/>
            <person name="Justo A."/>
            <person name="Karasinski D."/>
            <person name="Kautmanova I."/>
            <person name="Kiss B."/>
            <person name="Kocsube S."/>
            <person name="Kotiranta H."/>
            <person name="LaButti K.M."/>
            <person name="Lechner B.E."/>
            <person name="Liimatainen K."/>
            <person name="Lipzen A."/>
            <person name="Lukacs Z."/>
            <person name="Mihaltcheva S."/>
            <person name="Morgado L.N."/>
            <person name="Niskanen T."/>
            <person name="Noordeloos M.E."/>
            <person name="Ohm R.A."/>
            <person name="Ortiz-Santana B."/>
            <person name="Ovrebo C."/>
            <person name="Racz N."/>
            <person name="Riley R."/>
            <person name="Savchenko A."/>
            <person name="Shiryaev A."/>
            <person name="Soop K."/>
            <person name="Spirin V."/>
            <person name="Szebenyi C."/>
            <person name="Tomsovsky M."/>
            <person name="Tulloss R.E."/>
            <person name="Uehling J."/>
            <person name="Grigoriev I.V."/>
            <person name="Vagvolgyi C."/>
            <person name="Papp T."/>
            <person name="Martin F.M."/>
            <person name="Miettinen O."/>
            <person name="Hibbett D.S."/>
            <person name="Nagy L.G."/>
        </authorList>
    </citation>
    <scope>NUCLEOTIDE SEQUENCE [LARGE SCALE GENOMIC DNA]</scope>
    <source>
        <strain evidence="1 2">CBS 121175</strain>
    </source>
</reference>
<dbReference type="EMBL" id="ML210161">
    <property type="protein sequence ID" value="TFK27784.1"/>
    <property type="molecule type" value="Genomic_DNA"/>
</dbReference>
<dbReference type="InterPro" id="IPR041078">
    <property type="entry name" value="Plavaka"/>
</dbReference>